<name>E7QYT8_HALPU</name>
<dbReference type="PATRIC" id="fig|797209.4.peg.3895"/>
<dbReference type="OrthoDB" id="35908at2157"/>
<gene>
    <name evidence="3" type="ORF">SAMN05444342_0302</name>
    <name evidence="2" type="ORF">ZOD2009_19893</name>
</gene>
<sequence>MTNIAVVADDIELDAPTLVEGLPGLGLVGKIATDHLIEQFDMTYYAAVDCEGIPQIAVYEGGDRDLLPPVRFYADEERDLLALRSDVPISSEAAPQFARCVTSWVDSHDATPLYLSGLPHQKQAGEVPELYGTATGDFGQLLDEHDIGSPSETGAISGPTGALLHRASRSGVGAIGLIVESDPRFPDPEAARILLKDAIDPIAGIDVNTDELVESAEEIREQKEQFAQRMQETEEAESSQAKPLRMFQ</sequence>
<evidence type="ECO:0000256" key="1">
    <source>
        <dbReference type="SAM" id="MobiDB-lite"/>
    </source>
</evidence>
<dbReference type="SUPFAM" id="SSF159659">
    <property type="entry name" value="Cgl1923-like"/>
    <property type="match status" value="1"/>
</dbReference>
<evidence type="ECO:0000313" key="4">
    <source>
        <dbReference type="Proteomes" id="UP000003751"/>
    </source>
</evidence>
<dbReference type="InterPro" id="IPR019151">
    <property type="entry name" value="Proteasome_assmbl_chaperone_2"/>
</dbReference>
<feature type="region of interest" description="Disordered" evidence="1">
    <location>
        <begin position="222"/>
        <end position="248"/>
    </location>
</feature>
<dbReference type="PANTHER" id="PTHR35610:SF8">
    <property type="entry name" value="3-ISOPROPYLMALATE DEHYDRATASE"/>
    <property type="match status" value="1"/>
</dbReference>
<dbReference type="STRING" id="797209.GCA_000376445_00637"/>
<dbReference type="Proteomes" id="UP000003751">
    <property type="component" value="Unassembled WGS sequence"/>
</dbReference>
<dbReference type="InterPro" id="IPR038389">
    <property type="entry name" value="PSMG2_sf"/>
</dbReference>
<dbReference type="EMBL" id="AEMG01000028">
    <property type="protein sequence ID" value="EFW90354.1"/>
    <property type="molecule type" value="Genomic_DNA"/>
</dbReference>
<accession>E7QYT8</accession>
<dbReference type="EMBL" id="FRAN01000001">
    <property type="protein sequence ID" value="SHK02030.1"/>
    <property type="molecule type" value="Genomic_DNA"/>
</dbReference>
<evidence type="ECO:0000313" key="5">
    <source>
        <dbReference type="Proteomes" id="UP000184203"/>
    </source>
</evidence>
<reference evidence="5" key="2">
    <citation type="submission" date="2016-11" db="EMBL/GenBank/DDBJ databases">
        <authorList>
            <person name="Varghese N."/>
            <person name="Submissions S."/>
        </authorList>
    </citation>
    <scope>NUCLEOTIDE SEQUENCE [LARGE SCALE GENOMIC DNA]</scope>
    <source>
        <strain evidence="5">DX253</strain>
    </source>
</reference>
<organism evidence="2 4">
    <name type="scientific">Haladaptatus paucihalophilus DX253</name>
    <dbReference type="NCBI Taxonomy" id="797209"/>
    <lineage>
        <taxon>Archaea</taxon>
        <taxon>Methanobacteriati</taxon>
        <taxon>Methanobacteriota</taxon>
        <taxon>Stenosarchaea group</taxon>
        <taxon>Halobacteria</taxon>
        <taxon>Halobacteriales</taxon>
        <taxon>Haladaptataceae</taxon>
        <taxon>Haladaptatus</taxon>
    </lineage>
</organism>
<protein>
    <recommendedName>
        <fullName evidence="6">Proteasome assembly chaperone family protein</fullName>
    </recommendedName>
</protein>
<evidence type="ECO:0000313" key="3">
    <source>
        <dbReference type="EMBL" id="SHK02030.1"/>
    </source>
</evidence>
<dbReference type="PANTHER" id="PTHR35610">
    <property type="entry name" value="3-ISOPROPYLMALATE DEHYDRATASE-RELATED"/>
    <property type="match status" value="1"/>
</dbReference>
<evidence type="ECO:0008006" key="6">
    <source>
        <dbReference type="Google" id="ProtNLM"/>
    </source>
</evidence>
<reference evidence="2 4" key="1">
    <citation type="journal article" date="2014" name="ISME J.">
        <title>Trehalose/2-sulfotrehalose biosynthesis and glycine-betaine uptake are widely spread mechanisms for osmoadaptation in the Halobacteriales.</title>
        <authorList>
            <person name="Youssef N.H."/>
            <person name="Savage-Ashlock K.N."/>
            <person name="McCully A.L."/>
            <person name="Luedtke B."/>
            <person name="Shaw E.I."/>
            <person name="Hoff W.D."/>
            <person name="Elshahed M.S."/>
        </authorList>
    </citation>
    <scope>NUCLEOTIDE SEQUENCE [LARGE SCALE GENOMIC DNA]</scope>
    <source>
        <strain evidence="2 4">DX253</strain>
    </source>
</reference>
<dbReference type="Gene3D" id="3.40.50.10900">
    <property type="entry name" value="PAC-like subunit"/>
    <property type="match status" value="1"/>
</dbReference>
<reference evidence="3" key="3">
    <citation type="submission" date="2016-11" db="EMBL/GenBank/DDBJ databases">
        <authorList>
            <person name="Jaros S."/>
            <person name="Januszkiewicz K."/>
            <person name="Wedrychowicz H."/>
        </authorList>
    </citation>
    <scope>NUCLEOTIDE SEQUENCE [LARGE SCALE GENOMIC DNA]</scope>
    <source>
        <strain evidence="3">DX253</strain>
    </source>
</reference>
<dbReference type="RefSeq" id="WP_007982830.1">
    <property type="nucleotide sequence ID" value="NZ_AEMG01000028.1"/>
</dbReference>
<dbReference type="Pfam" id="PF09754">
    <property type="entry name" value="PAC2"/>
    <property type="match status" value="1"/>
</dbReference>
<keyword evidence="5" id="KW-1185">Reference proteome</keyword>
<evidence type="ECO:0000313" key="2">
    <source>
        <dbReference type="EMBL" id="EFW90354.1"/>
    </source>
</evidence>
<dbReference type="Proteomes" id="UP000184203">
    <property type="component" value="Unassembled WGS sequence"/>
</dbReference>
<dbReference type="AlphaFoldDB" id="E7QYT8"/>
<dbReference type="eggNOG" id="arCOG00347">
    <property type="taxonomic scope" value="Archaea"/>
</dbReference>
<proteinExistence type="predicted"/>